<keyword evidence="2" id="KW-0479">Metal-binding</keyword>
<reference evidence="5" key="1">
    <citation type="journal article" date="2021" name="Nat. Commun.">
        <title>Genetic determinants of endophytism in the Arabidopsis root mycobiome.</title>
        <authorList>
            <person name="Mesny F."/>
            <person name="Miyauchi S."/>
            <person name="Thiergart T."/>
            <person name="Pickel B."/>
            <person name="Atanasova L."/>
            <person name="Karlsson M."/>
            <person name="Huettel B."/>
            <person name="Barry K.W."/>
            <person name="Haridas S."/>
            <person name="Chen C."/>
            <person name="Bauer D."/>
            <person name="Andreopoulos W."/>
            <person name="Pangilinan J."/>
            <person name="LaButti K."/>
            <person name="Riley R."/>
            <person name="Lipzen A."/>
            <person name="Clum A."/>
            <person name="Drula E."/>
            <person name="Henrissat B."/>
            <person name="Kohler A."/>
            <person name="Grigoriev I.V."/>
            <person name="Martin F.M."/>
            <person name="Hacquard S."/>
        </authorList>
    </citation>
    <scope>NUCLEOTIDE SEQUENCE</scope>
    <source>
        <strain evidence="5">MPI-CAGE-AT-0021</strain>
    </source>
</reference>
<sequence>MSTDQTEPLRNCISCKERKVRCDRRLPYSKCTKVHQDGVFPTTGRILRQPRRIRPEPTTMTRRQMDLMSQIRRLEDMVDHLHARYNGKQTKQDEGRTNNETPTREDMGQAEDDSYIDTPSCLGVDLSAYQKVELWLMRTEGGTTSGNASG</sequence>
<evidence type="ECO:0000256" key="2">
    <source>
        <dbReference type="ARBA" id="ARBA00022723"/>
    </source>
</evidence>
<dbReference type="InterPro" id="IPR050613">
    <property type="entry name" value="Sec_Metabolite_Reg"/>
</dbReference>
<gene>
    <name evidence="5" type="ORF">B0J13DRAFT_657456</name>
</gene>
<dbReference type="PANTHER" id="PTHR31001:SF50">
    <property type="entry name" value="ZN(II)2CYS6 TRANSCRIPTION FACTOR (EUROFUNG)"/>
    <property type="match status" value="1"/>
</dbReference>
<organism evidence="5 6">
    <name type="scientific">Dactylonectria estremocensis</name>
    <dbReference type="NCBI Taxonomy" id="1079267"/>
    <lineage>
        <taxon>Eukaryota</taxon>
        <taxon>Fungi</taxon>
        <taxon>Dikarya</taxon>
        <taxon>Ascomycota</taxon>
        <taxon>Pezizomycotina</taxon>
        <taxon>Sordariomycetes</taxon>
        <taxon>Hypocreomycetidae</taxon>
        <taxon>Hypocreales</taxon>
        <taxon>Nectriaceae</taxon>
        <taxon>Dactylonectria</taxon>
    </lineage>
</organism>
<evidence type="ECO:0000256" key="3">
    <source>
        <dbReference type="ARBA" id="ARBA00023242"/>
    </source>
</evidence>
<dbReference type="GO" id="GO:0008270">
    <property type="term" value="F:zinc ion binding"/>
    <property type="evidence" value="ECO:0007669"/>
    <property type="project" value="InterPro"/>
</dbReference>
<dbReference type="GO" id="GO:0000981">
    <property type="term" value="F:DNA-binding transcription factor activity, RNA polymerase II-specific"/>
    <property type="evidence" value="ECO:0007669"/>
    <property type="project" value="InterPro"/>
</dbReference>
<evidence type="ECO:0008006" key="7">
    <source>
        <dbReference type="Google" id="ProtNLM"/>
    </source>
</evidence>
<evidence type="ECO:0000256" key="4">
    <source>
        <dbReference type="SAM" id="MobiDB-lite"/>
    </source>
</evidence>
<evidence type="ECO:0000256" key="1">
    <source>
        <dbReference type="ARBA" id="ARBA00004123"/>
    </source>
</evidence>
<keyword evidence="3" id="KW-0539">Nucleus</keyword>
<dbReference type="InterPro" id="IPR036864">
    <property type="entry name" value="Zn2-C6_fun-type_DNA-bd_sf"/>
</dbReference>
<dbReference type="AlphaFoldDB" id="A0A9P9IAL5"/>
<evidence type="ECO:0000313" key="6">
    <source>
        <dbReference type="Proteomes" id="UP000717696"/>
    </source>
</evidence>
<proteinExistence type="predicted"/>
<dbReference type="EMBL" id="JAGMUU010000048">
    <property type="protein sequence ID" value="KAH7112982.1"/>
    <property type="molecule type" value="Genomic_DNA"/>
</dbReference>
<protein>
    <recommendedName>
        <fullName evidence="7">Zn(2)-C6 fungal-type domain-containing protein</fullName>
    </recommendedName>
</protein>
<dbReference type="OrthoDB" id="2269373at2759"/>
<name>A0A9P9IAL5_9HYPO</name>
<comment type="subcellular location">
    <subcellularLocation>
        <location evidence="1">Nucleus</location>
    </subcellularLocation>
</comment>
<dbReference type="GO" id="GO:0005634">
    <property type="term" value="C:nucleus"/>
    <property type="evidence" value="ECO:0007669"/>
    <property type="project" value="UniProtKB-SubCell"/>
</dbReference>
<accession>A0A9P9IAL5</accession>
<feature type="region of interest" description="Disordered" evidence="4">
    <location>
        <begin position="84"/>
        <end position="115"/>
    </location>
</feature>
<comment type="caution">
    <text evidence="5">The sequence shown here is derived from an EMBL/GenBank/DDBJ whole genome shotgun (WGS) entry which is preliminary data.</text>
</comment>
<dbReference type="PANTHER" id="PTHR31001">
    <property type="entry name" value="UNCHARACTERIZED TRANSCRIPTIONAL REGULATORY PROTEIN"/>
    <property type="match status" value="1"/>
</dbReference>
<keyword evidence="6" id="KW-1185">Reference proteome</keyword>
<dbReference type="SUPFAM" id="SSF57701">
    <property type="entry name" value="Zn2/Cys6 DNA-binding domain"/>
    <property type="match status" value="1"/>
</dbReference>
<dbReference type="Proteomes" id="UP000717696">
    <property type="component" value="Unassembled WGS sequence"/>
</dbReference>
<feature type="compositionally biased region" description="Basic and acidic residues" evidence="4">
    <location>
        <begin position="90"/>
        <end position="107"/>
    </location>
</feature>
<evidence type="ECO:0000313" key="5">
    <source>
        <dbReference type="EMBL" id="KAH7112982.1"/>
    </source>
</evidence>
<dbReference type="Gene3D" id="4.10.240.10">
    <property type="entry name" value="Zn(2)-C6 fungal-type DNA-binding domain"/>
    <property type="match status" value="1"/>
</dbReference>